<dbReference type="InterPro" id="IPR029499">
    <property type="entry name" value="PduO-typ"/>
</dbReference>
<dbReference type="InterPro" id="IPR036451">
    <property type="entry name" value="CblAdoTrfase-like_sf"/>
</dbReference>
<dbReference type="UniPathway" id="UPA00148">
    <property type="reaction ID" value="UER00233"/>
</dbReference>
<reference evidence="6 7" key="1">
    <citation type="journal article" date="2016" name="Nat. Commun.">
        <title>Thousands of microbial genomes shed light on interconnected biogeochemical processes in an aquifer system.</title>
        <authorList>
            <person name="Anantharaman K."/>
            <person name="Brown C.T."/>
            <person name="Hug L.A."/>
            <person name="Sharon I."/>
            <person name="Castelle C.J."/>
            <person name="Probst A.J."/>
            <person name="Thomas B.C."/>
            <person name="Singh A."/>
            <person name="Wilkins M.J."/>
            <person name="Karaoz U."/>
            <person name="Brodie E.L."/>
            <person name="Williams K.H."/>
            <person name="Hubbard S.S."/>
            <person name="Banfield J.F."/>
        </authorList>
    </citation>
    <scope>NUCLEOTIDE SEQUENCE [LARGE SCALE GENOMIC DNA]</scope>
</reference>
<name>A0A1F7WI63_9BACT</name>
<dbReference type="AlphaFoldDB" id="A0A1F7WI63"/>
<evidence type="ECO:0000313" key="6">
    <source>
        <dbReference type="EMBL" id="OGM02247.1"/>
    </source>
</evidence>
<dbReference type="Gene3D" id="1.20.1200.10">
    <property type="entry name" value="Cobalamin adenosyltransferase-like"/>
    <property type="match status" value="1"/>
</dbReference>
<evidence type="ECO:0000313" key="7">
    <source>
        <dbReference type="Proteomes" id="UP000176198"/>
    </source>
</evidence>
<comment type="catalytic activity">
    <reaction evidence="4">
        <text>2 cob(II)alamin + reduced [electron-transfer flavoprotein] + 2 ATP = 2 adenosylcob(III)alamin + 2 triphosphate + oxidized [electron-transfer flavoprotein] + 3 H(+)</text>
        <dbReference type="Rhea" id="RHEA:28671"/>
        <dbReference type="Rhea" id="RHEA-COMP:10685"/>
        <dbReference type="Rhea" id="RHEA-COMP:10686"/>
        <dbReference type="ChEBI" id="CHEBI:15378"/>
        <dbReference type="ChEBI" id="CHEBI:16304"/>
        <dbReference type="ChEBI" id="CHEBI:18036"/>
        <dbReference type="ChEBI" id="CHEBI:18408"/>
        <dbReference type="ChEBI" id="CHEBI:30616"/>
        <dbReference type="ChEBI" id="CHEBI:57692"/>
        <dbReference type="ChEBI" id="CHEBI:58307"/>
        <dbReference type="EC" id="2.5.1.17"/>
    </reaction>
</comment>
<keyword evidence="1 4" id="KW-0808">Transferase</keyword>
<comment type="similarity">
    <text evidence="4">Belongs to the Cob(I)alamin adenosyltransferase family.</text>
</comment>
<proteinExistence type="inferred from homology"/>
<accession>A0A1F7WI63</accession>
<organism evidence="6 7">
    <name type="scientific">Candidatus Woesebacteria bacterium GWA1_41_8</name>
    <dbReference type="NCBI Taxonomy" id="1802471"/>
    <lineage>
        <taxon>Bacteria</taxon>
        <taxon>Candidatus Woeseibacteriota</taxon>
    </lineage>
</organism>
<keyword evidence="2 4" id="KW-0547">Nucleotide-binding</keyword>
<dbReference type="STRING" id="1802471.A2115_01955"/>
<dbReference type="GO" id="GO:0008817">
    <property type="term" value="F:corrinoid adenosyltransferase activity"/>
    <property type="evidence" value="ECO:0007669"/>
    <property type="project" value="UniProtKB-UniRule"/>
</dbReference>
<evidence type="ECO:0000256" key="4">
    <source>
        <dbReference type="RuleBase" id="RU366026"/>
    </source>
</evidence>
<comment type="caution">
    <text evidence="6">The sequence shown here is derived from an EMBL/GenBank/DDBJ whole genome shotgun (WGS) entry which is preliminary data.</text>
</comment>
<comment type="catalytic activity">
    <reaction evidence="4">
        <text>2 cob(II)yrinate a,c diamide + reduced [electron-transfer flavoprotein] + 2 ATP = 2 adenosylcob(III)yrinate a,c-diamide + 2 triphosphate + oxidized [electron-transfer flavoprotein] + 3 H(+)</text>
        <dbReference type="Rhea" id="RHEA:11528"/>
        <dbReference type="Rhea" id="RHEA-COMP:10685"/>
        <dbReference type="Rhea" id="RHEA-COMP:10686"/>
        <dbReference type="ChEBI" id="CHEBI:15378"/>
        <dbReference type="ChEBI" id="CHEBI:18036"/>
        <dbReference type="ChEBI" id="CHEBI:30616"/>
        <dbReference type="ChEBI" id="CHEBI:57692"/>
        <dbReference type="ChEBI" id="CHEBI:58307"/>
        <dbReference type="ChEBI" id="CHEBI:58503"/>
        <dbReference type="ChEBI" id="CHEBI:58537"/>
        <dbReference type="EC" id="2.5.1.17"/>
    </reaction>
</comment>
<dbReference type="InterPro" id="IPR016030">
    <property type="entry name" value="CblAdoTrfase-like"/>
</dbReference>
<sequence length="178" mass="20043">MAIYTKRGDKGETSLYDGDSSQRIRISKDSLRIRAIGALDEANSYLGVVSSLTSDKKLTSQISKIQAELFTIGSILAGARLRFFSSKTKFLETQIDKLEGSLPVLRNFILPGGNPVSAHLHIARTAVRRAEREIVALNEVDKVKPEILTFLNRLSDYLFMLARKVNFETKVKEKVWKR</sequence>
<dbReference type="Pfam" id="PF01923">
    <property type="entry name" value="Cob_adeno_trans"/>
    <property type="match status" value="1"/>
</dbReference>
<dbReference type="PANTHER" id="PTHR12213:SF0">
    <property type="entry name" value="CORRINOID ADENOSYLTRANSFERASE MMAB"/>
    <property type="match status" value="1"/>
</dbReference>
<dbReference type="PANTHER" id="PTHR12213">
    <property type="entry name" value="CORRINOID ADENOSYLTRANSFERASE"/>
    <property type="match status" value="1"/>
</dbReference>
<dbReference type="SUPFAM" id="SSF89028">
    <property type="entry name" value="Cobalamin adenosyltransferase-like"/>
    <property type="match status" value="1"/>
</dbReference>
<dbReference type="GO" id="GO:0009236">
    <property type="term" value="P:cobalamin biosynthetic process"/>
    <property type="evidence" value="ECO:0007669"/>
    <property type="project" value="UniProtKB-UniRule"/>
</dbReference>
<dbReference type="EMBL" id="MGFJ01000027">
    <property type="protein sequence ID" value="OGM02247.1"/>
    <property type="molecule type" value="Genomic_DNA"/>
</dbReference>
<protein>
    <recommendedName>
        <fullName evidence="4">Corrinoid adenosyltransferase</fullName>
        <ecNumber evidence="4">2.5.1.17</ecNumber>
    </recommendedName>
    <alternativeName>
        <fullName evidence="4">Cob(II)alamin adenosyltransferase</fullName>
    </alternativeName>
    <alternativeName>
        <fullName evidence="4">Cob(II)yrinic acid a,c-diamide adenosyltransferase</fullName>
    </alternativeName>
    <alternativeName>
        <fullName evidence="4">Cobinamide/cobalamin adenosyltransferase</fullName>
    </alternativeName>
</protein>
<keyword evidence="4" id="KW-0169">Cobalamin biosynthesis</keyword>
<dbReference type="Proteomes" id="UP000176198">
    <property type="component" value="Unassembled WGS sequence"/>
</dbReference>
<evidence type="ECO:0000256" key="1">
    <source>
        <dbReference type="ARBA" id="ARBA00022679"/>
    </source>
</evidence>
<dbReference type="GO" id="GO:0005524">
    <property type="term" value="F:ATP binding"/>
    <property type="evidence" value="ECO:0007669"/>
    <property type="project" value="UniProtKB-UniRule"/>
</dbReference>
<comment type="pathway">
    <text evidence="4">Cofactor biosynthesis; adenosylcobalamin biosynthesis; adenosylcobalamin from cob(II)yrinate a,c-diamide: step 2/7.</text>
</comment>
<evidence type="ECO:0000256" key="3">
    <source>
        <dbReference type="ARBA" id="ARBA00022840"/>
    </source>
</evidence>
<dbReference type="EC" id="2.5.1.17" evidence="4"/>
<evidence type="ECO:0000256" key="2">
    <source>
        <dbReference type="ARBA" id="ARBA00022741"/>
    </source>
</evidence>
<dbReference type="NCBIfam" id="TIGR00636">
    <property type="entry name" value="PduO_Nterm"/>
    <property type="match status" value="1"/>
</dbReference>
<gene>
    <name evidence="6" type="ORF">A2115_01955</name>
</gene>
<feature type="domain" description="Cobalamin adenosyltransferase-like" evidence="5">
    <location>
        <begin position="3"/>
        <end position="165"/>
    </location>
</feature>
<evidence type="ECO:0000259" key="5">
    <source>
        <dbReference type="Pfam" id="PF01923"/>
    </source>
</evidence>
<keyword evidence="3 4" id="KW-0067">ATP-binding</keyword>